<evidence type="ECO:0000313" key="3">
    <source>
        <dbReference type="Proteomes" id="UP001530315"/>
    </source>
</evidence>
<sequence length="79" mass="8536">MMASIVALDRDGDSTDDADSCDDGDARRAADYGAVVIFGLGPRSDFGTSSRCAMVDSAIIEESYNRCRLNILDRKKLAE</sequence>
<gene>
    <name evidence="2" type="ORF">ACHAW5_003296</name>
</gene>
<organism evidence="2 3">
    <name type="scientific">Stephanodiscus triporus</name>
    <dbReference type="NCBI Taxonomy" id="2934178"/>
    <lineage>
        <taxon>Eukaryota</taxon>
        <taxon>Sar</taxon>
        <taxon>Stramenopiles</taxon>
        <taxon>Ochrophyta</taxon>
        <taxon>Bacillariophyta</taxon>
        <taxon>Coscinodiscophyceae</taxon>
        <taxon>Thalassiosirophycidae</taxon>
        <taxon>Stephanodiscales</taxon>
        <taxon>Stephanodiscaceae</taxon>
        <taxon>Stephanodiscus</taxon>
    </lineage>
</organism>
<protein>
    <submittedName>
        <fullName evidence="2">Uncharacterized protein</fullName>
    </submittedName>
</protein>
<feature type="compositionally biased region" description="Acidic residues" evidence="1">
    <location>
        <begin position="14"/>
        <end position="23"/>
    </location>
</feature>
<name>A0ABD3NV43_9STRA</name>
<dbReference type="AlphaFoldDB" id="A0ABD3NV43"/>
<evidence type="ECO:0000256" key="1">
    <source>
        <dbReference type="SAM" id="MobiDB-lite"/>
    </source>
</evidence>
<dbReference type="EMBL" id="JALLAZ020001172">
    <property type="protein sequence ID" value="KAL3779288.1"/>
    <property type="molecule type" value="Genomic_DNA"/>
</dbReference>
<reference evidence="2 3" key="1">
    <citation type="submission" date="2024-10" db="EMBL/GenBank/DDBJ databases">
        <title>Updated reference genomes for cyclostephanoid diatoms.</title>
        <authorList>
            <person name="Roberts W.R."/>
            <person name="Alverson A.J."/>
        </authorList>
    </citation>
    <scope>NUCLEOTIDE SEQUENCE [LARGE SCALE GENOMIC DNA]</scope>
    <source>
        <strain evidence="2 3">AJA276-08</strain>
    </source>
</reference>
<feature type="region of interest" description="Disordered" evidence="1">
    <location>
        <begin position="1"/>
        <end position="23"/>
    </location>
</feature>
<accession>A0ABD3NV43</accession>
<comment type="caution">
    <text evidence="2">The sequence shown here is derived from an EMBL/GenBank/DDBJ whole genome shotgun (WGS) entry which is preliminary data.</text>
</comment>
<evidence type="ECO:0000313" key="2">
    <source>
        <dbReference type="EMBL" id="KAL3779288.1"/>
    </source>
</evidence>
<proteinExistence type="predicted"/>
<keyword evidence="3" id="KW-1185">Reference proteome</keyword>
<dbReference type="Proteomes" id="UP001530315">
    <property type="component" value="Unassembled WGS sequence"/>
</dbReference>